<proteinExistence type="predicted"/>
<reference evidence="4" key="1">
    <citation type="submission" date="2023-03" db="EMBL/GenBank/DDBJ databases">
        <title>Massive genome expansion in bonnet fungi (Mycena s.s.) driven by repeated elements and novel gene families across ecological guilds.</title>
        <authorList>
            <consortium name="Lawrence Berkeley National Laboratory"/>
            <person name="Harder C.B."/>
            <person name="Miyauchi S."/>
            <person name="Viragh M."/>
            <person name="Kuo A."/>
            <person name="Thoen E."/>
            <person name="Andreopoulos B."/>
            <person name="Lu D."/>
            <person name="Skrede I."/>
            <person name="Drula E."/>
            <person name="Henrissat B."/>
            <person name="Morin E."/>
            <person name="Kohler A."/>
            <person name="Barry K."/>
            <person name="LaButti K."/>
            <person name="Morin E."/>
            <person name="Salamov A."/>
            <person name="Lipzen A."/>
            <person name="Mereny Z."/>
            <person name="Hegedus B."/>
            <person name="Baldrian P."/>
            <person name="Stursova M."/>
            <person name="Weitz H."/>
            <person name="Taylor A."/>
            <person name="Grigoriev I.V."/>
            <person name="Nagy L.G."/>
            <person name="Martin F."/>
            <person name="Kauserud H."/>
        </authorList>
    </citation>
    <scope>NUCLEOTIDE SEQUENCE</scope>
    <source>
        <strain evidence="4">9144</strain>
    </source>
</reference>
<dbReference type="InterPro" id="IPR027842">
    <property type="entry name" value="HAM1-like_C"/>
</dbReference>
<feature type="domain" description="HAM1-like C-terminal" evidence="2">
    <location>
        <begin position="633"/>
        <end position="790"/>
    </location>
</feature>
<feature type="region of interest" description="Disordered" evidence="1">
    <location>
        <begin position="694"/>
        <end position="735"/>
    </location>
</feature>
<feature type="region of interest" description="Disordered" evidence="1">
    <location>
        <begin position="185"/>
        <end position="250"/>
    </location>
</feature>
<dbReference type="Proteomes" id="UP001219525">
    <property type="component" value="Unassembled WGS sequence"/>
</dbReference>
<dbReference type="AlphaFoldDB" id="A0AAD6YH66"/>
<feature type="compositionally biased region" description="Polar residues" evidence="1">
    <location>
        <begin position="219"/>
        <end position="228"/>
    </location>
</feature>
<dbReference type="InterPro" id="IPR017943">
    <property type="entry name" value="Bactericidal_perm-incr_a/b_dom"/>
</dbReference>
<feature type="domain" description="HAM1-like N-terminal" evidence="3">
    <location>
        <begin position="20"/>
        <end position="220"/>
    </location>
</feature>
<evidence type="ECO:0000313" key="5">
    <source>
        <dbReference type="Proteomes" id="UP001219525"/>
    </source>
</evidence>
<dbReference type="Pfam" id="PF19343">
    <property type="entry name" value="HAM1_N"/>
    <property type="match status" value="2"/>
</dbReference>
<feature type="compositionally biased region" description="Basic and acidic residues" evidence="1">
    <location>
        <begin position="707"/>
        <end position="720"/>
    </location>
</feature>
<dbReference type="SUPFAM" id="SSF55394">
    <property type="entry name" value="Bactericidal permeability-increasing protein, BPI"/>
    <property type="match status" value="1"/>
</dbReference>
<feature type="compositionally biased region" description="Polar residues" evidence="1">
    <location>
        <begin position="848"/>
        <end position="870"/>
    </location>
</feature>
<protein>
    <submittedName>
        <fullName evidence="4">Uncharacterized protein</fullName>
    </submittedName>
</protein>
<name>A0AAD6YH66_9AGAR</name>
<feature type="compositionally biased region" description="Polar residues" evidence="1">
    <location>
        <begin position="801"/>
        <end position="812"/>
    </location>
</feature>
<dbReference type="Pfam" id="PF14613">
    <property type="entry name" value="HAM1_C"/>
    <property type="match status" value="1"/>
</dbReference>
<dbReference type="PANTHER" id="PTHR31138:SF1">
    <property type="entry name" value="PDZ DOMAIN-CONTAINING PROTEIN"/>
    <property type="match status" value="1"/>
</dbReference>
<feature type="region of interest" description="Disordered" evidence="1">
    <location>
        <begin position="775"/>
        <end position="870"/>
    </location>
</feature>
<feature type="compositionally biased region" description="Low complexity" evidence="1">
    <location>
        <begin position="721"/>
        <end position="730"/>
    </location>
</feature>
<feature type="region of interest" description="Disordered" evidence="1">
    <location>
        <begin position="1"/>
        <end position="29"/>
    </location>
</feature>
<sequence length="870" mass="94715">MSANPNPMRLPQPPAGTPTTSASTTSPDIDRKIRLYGALAALRRSRMPSNTQITDALEYIKTHSPVDEQKLSSEGCKLVGDVRDILSTTSRLIQEKNEGEILQRFVWATRGVDTTGLKATDEHKEKGNEHVEKAKRDAQEAAHHLRTLVSLVLTNAEMRKLLTDVGTVGRDLFAKGAIKAAASIGPSPEQLHHADQPAPQDHFVEQDPLSNGRPKSGTLEPSSPTSAVSDESSNSSDSEPSSPKDKKRRNFLGRLQSFHTGKKPLLDDGRAWLTDEFFPEERRERWLWRGKKVIIECQKHDDYQESVRWLLDTIYAWAARARQVSSDAKQGEGLLPAATLAQDPQLRSALALLRTLLERIADAPLEPLFEAARVMAKDAADDEELRKWWSSVGRYVRKVLLDAGYVTEPESSARARELRETGRMFYNEKYRGHFDALTDAAVGWFKSMAADPLNKALAEDFSRLTRDLLFDAEGNLQFKKKLWEDVRRVILPTLVDKIGYIPIPRVEYTDGSIDLIVENLTLSGQQLFPNIIEVEAHNFARFKTTSAGKSAAGKGKSAGDTSRHEMTLTFEQIHATMRDVAFSFRTKTGPIKMHDRGMLDVDLGGRGLSATVTLVSTPAADTSSVFRVARVRVRVGSLKLSIRDAKHGLLYKTLKPLATQLIKRQIKKALADAIRTGFEYADGQLVRVRDRVAEGKAGDGESTSGSGRRESRHVGKKDDAASTTTGTAASPITVSSGGSQFKVVASKQGSLMPDSGHPAGWVNRVAEREQQIVEKGDEWRSNAFDIDFESRPATNPKGATGSPSKKVNTSPTKGGAAGPSAKADADIAGPATGAHAAASPFAGVGARPSTQDVGASPSAQDVGASPSTQV</sequence>
<dbReference type="InterPro" id="IPR045967">
    <property type="entry name" value="HAM1-like_N"/>
</dbReference>
<gene>
    <name evidence="4" type="ORF">GGX14DRAFT_669536</name>
</gene>
<evidence type="ECO:0000259" key="3">
    <source>
        <dbReference type="Pfam" id="PF19343"/>
    </source>
</evidence>
<dbReference type="Gene3D" id="3.15.10.10">
    <property type="entry name" value="Bactericidal permeability-increasing protein, domain 1"/>
    <property type="match status" value="1"/>
</dbReference>
<accession>A0AAD6YH66</accession>
<dbReference type="PANTHER" id="PTHR31138">
    <property type="entry name" value="CHROMOSOME 19, WHOLE GENOME SHOTGUN SEQUENCE"/>
    <property type="match status" value="1"/>
</dbReference>
<evidence type="ECO:0000313" key="4">
    <source>
        <dbReference type="EMBL" id="KAJ7221382.1"/>
    </source>
</evidence>
<feature type="domain" description="HAM1-like N-terminal" evidence="3">
    <location>
        <begin position="264"/>
        <end position="618"/>
    </location>
</feature>
<evidence type="ECO:0000256" key="1">
    <source>
        <dbReference type="SAM" id="MobiDB-lite"/>
    </source>
</evidence>
<comment type="caution">
    <text evidence="4">The sequence shown here is derived from an EMBL/GenBank/DDBJ whole genome shotgun (WGS) entry which is preliminary data.</text>
</comment>
<feature type="compositionally biased region" description="Low complexity" evidence="1">
    <location>
        <begin position="17"/>
        <end position="27"/>
    </location>
</feature>
<keyword evidence="5" id="KW-1185">Reference proteome</keyword>
<dbReference type="EMBL" id="JARJCW010000008">
    <property type="protein sequence ID" value="KAJ7221382.1"/>
    <property type="molecule type" value="Genomic_DNA"/>
</dbReference>
<feature type="compositionally biased region" description="Low complexity" evidence="1">
    <location>
        <begin position="229"/>
        <end position="241"/>
    </location>
</feature>
<evidence type="ECO:0000259" key="2">
    <source>
        <dbReference type="Pfam" id="PF14613"/>
    </source>
</evidence>
<feature type="compositionally biased region" description="Low complexity" evidence="1">
    <location>
        <begin position="826"/>
        <end position="846"/>
    </location>
</feature>
<organism evidence="4 5">
    <name type="scientific">Mycena pura</name>
    <dbReference type="NCBI Taxonomy" id="153505"/>
    <lineage>
        <taxon>Eukaryota</taxon>
        <taxon>Fungi</taxon>
        <taxon>Dikarya</taxon>
        <taxon>Basidiomycota</taxon>
        <taxon>Agaricomycotina</taxon>
        <taxon>Agaricomycetes</taxon>
        <taxon>Agaricomycetidae</taxon>
        <taxon>Agaricales</taxon>
        <taxon>Marasmiineae</taxon>
        <taxon>Mycenaceae</taxon>
        <taxon>Mycena</taxon>
    </lineage>
</organism>
<dbReference type="GO" id="GO:0008289">
    <property type="term" value="F:lipid binding"/>
    <property type="evidence" value="ECO:0007669"/>
    <property type="project" value="InterPro"/>
</dbReference>